<keyword evidence="7" id="KW-0460">Magnesium</keyword>
<proteinExistence type="predicted"/>
<protein>
    <recommendedName>
        <fullName evidence="9">Endonuclease/exonuclease/phosphatase domain-containing protein</fullName>
    </recommendedName>
</protein>
<name>A0ABQ5QYB2_9ACTN</name>
<evidence type="ECO:0000313" key="10">
    <source>
        <dbReference type="EMBL" id="GLH99414.1"/>
    </source>
</evidence>
<evidence type="ECO:0000256" key="1">
    <source>
        <dbReference type="ARBA" id="ARBA00001936"/>
    </source>
</evidence>
<keyword evidence="6" id="KW-0378">Hydrolase</keyword>
<evidence type="ECO:0000256" key="3">
    <source>
        <dbReference type="ARBA" id="ARBA00022722"/>
    </source>
</evidence>
<dbReference type="PANTHER" id="PTHR15822:SF4">
    <property type="entry name" value="TYROSYL-DNA PHOSPHODIESTERASE 2"/>
    <property type="match status" value="1"/>
</dbReference>
<comment type="cofactor">
    <cofactor evidence="2">
        <name>Mg(2+)</name>
        <dbReference type="ChEBI" id="CHEBI:18420"/>
    </cofactor>
</comment>
<evidence type="ECO:0000256" key="5">
    <source>
        <dbReference type="ARBA" id="ARBA00022763"/>
    </source>
</evidence>
<dbReference type="RefSeq" id="WP_281899051.1">
    <property type="nucleotide sequence ID" value="NZ_BSDI01000023.1"/>
</dbReference>
<keyword evidence="8" id="KW-0234">DNA repair</keyword>
<dbReference type="Proteomes" id="UP001144280">
    <property type="component" value="Unassembled WGS sequence"/>
</dbReference>
<accession>A0ABQ5QYB2</accession>
<keyword evidence="4" id="KW-0479">Metal-binding</keyword>
<keyword evidence="3" id="KW-0540">Nuclease</keyword>
<evidence type="ECO:0000256" key="8">
    <source>
        <dbReference type="ARBA" id="ARBA00023204"/>
    </source>
</evidence>
<dbReference type="EMBL" id="BSDI01000023">
    <property type="protein sequence ID" value="GLH99414.1"/>
    <property type="molecule type" value="Genomic_DNA"/>
</dbReference>
<evidence type="ECO:0000256" key="4">
    <source>
        <dbReference type="ARBA" id="ARBA00022723"/>
    </source>
</evidence>
<evidence type="ECO:0000259" key="9">
    <source>
        <dbReference type="Pfam" id="PF03372"/>
    </source>
</evidence>
<dbReference type="SUPFAM" id="SSF56219">
    <property type="entry name" value="DNase I-like"/>
    <property type="match status" value="1"/>
</dbReference>
<dbReference type="Pfam" id="PF03372">
    <property type="entry name" value="Exo_endo_phos"/>
    <property type="match status" value="1"/>
</dbReference>
<dbReference type="InterPro" id="IPR036691">
    <property type="entry name" value="Endo/exonu/phosph_ase_sf"/>
</dbReference>
<evidence type="ECO:0000256" key="6">
    <source>
        <dbReference type="ARBA" id="ARBA00022801"/>
    </source>
</evidence>
<evidence type="ECO:0000256" key="2">
    <source>
        <dbReference type="ARBA" id="ARBA00001946"/>
    </source>
</evidence>
<keyword evidence="5" id="KW-0227">DNA damage</keyword>
<feature type="domain" description="Endonuclease/exonuclease/phosphatase" evidence="9">
    <location>
        <begin position="4"/>
        <end position="256"/>
    </location>
</feature>
<reference evidence="10" key="1">
    <citation type="submission" date="2022-12" db="EMBL/GenBank/DDBJ databases">
        <title>New Phytohabitans aurantiacus sp. RD004123 nov., an actinomycete isolated from soil.</title>
        <authorList>
            <person name="Triningsih D.W."/>
            <person name="Harunari E."/>
            <person name="Igarashi Y."/>
        </authorList>
    </citation>
    <scope>NUCLEOTIDE SEQUENCE</scope>
    <source>
        <strain evidence="10">RD004123</strain>
    </source>
</reference>
<evidence type="ECO:0000256" key="7">
    <source>
        <dbReference type="ARBA" id="ARBA00022842"/>
    </source>
</evidence>
<gene>
    <name evidence="10" type="ORF">Pa4123_46900</name>
</gene>
<comment type="caution">
    <text evidence="10">The sequence shown here is derived from an EMBL/GenBank/DDBJ whole genome shotgun (WGS) entry which is preliminary data.</text>
</comment>
<keyword evidence="11" id="KW-1185">Reference proteome</keyword>
<dbReference type="PANTHER" id="PTHR15822">
    <property type="entry name" value="TRAF AND TNF RECEPTOR-ASSOCIATED PROTEIN"/>
    <property type="match status" value="1"/>
</dbReference>
<dbReference type="InterPro" id="IPR051547">
    <property type="entry name" value="TDP2-like"/>
</dbReference>
<evidence type="ECO:0000313" key="11">
    <source>
        <dbReference type="Proteomes" id="UP001144280"/>
    </source>
</evidence>
<dbReference type="Gene3D" id="3.60.10.10">
    <property type="entry name" value="Endonuclease/exonuclease/phosphatase"/>
    <property type="match status" value="1"/>
</dbReference>
<comment type="cofactor">
    <cofactor evidence="1">
        <name>Mn(2+)</name>
        <dbReference type="ChEBI" id="CHEBI:29035"/>
    </cofactor>
</comment>
<dbReference type="InterPro" id="IPR005135">
    <property type="entry name" value="Endo/exonuclease/phosphatase"/>
</dbReference>
<sequence>MRVVTLNVWNRDGVWPERREVLAEGLRRLDPDLVALQESVVVDGYDQVADLLGTEYTIIHQDGRTPDGVGASIASRWPVTGLRERDLSVTSRVDPIWIGGVAVAEIEAPEPVGPLLLVHHKPSYQYGFEHERELQAVASARFVEELVRPRHRHVVLAGDFDAEPHSASVRFWTGRQSLDGSSVCYRDAWESAHPDERGYTFDPRNPLVNTGEMTMELGRRIDYIMVRGGVHKPTLAIDRCDLLFAEPVGEVWASDHFGLVADLTVP</sequence>
<organism evidence="10 11">
    <name type="scientific">Phytohabitans aurantiacus</name>
    <dbReference type="NCBI Taxonomy" id="3016789"/>
    <lineage>
        <taxon>Bacteria</taxon>
        <taxon>Bacillati</taxon>
        <taxon>Actinomycetota</taxon>
        <taxon>Actinomycetes</taxon>
        <taxon>Micromonosporales</taxon>
        <taxon>Micromonosporaceae</taxon>
    </lineage>
</organism>